<name>A0A6J4MAH4_9ACTN</name>
<gene>
    <name evidence="2" type="ORF">AVDCRST_MAG46-2821</name>
</gene>
<evidence type="ECO:0000313" key="2">
    <source>
        <dbReference type="EMBL" id="CAA9354540.1"/>
    </source>
</evidence>
<sequence>MEEPAKGSAKCCGRAPPLEQVLLVQIVAIWVVAVEEGQQPQVASAPGGVGGRRPGVPRAGGDDVGDPQLWSHPADVLGGGRLEVHHVHRVGRILDLQHRPPTRRLGHPEVEVALAVQRSQLAADSPPLRQQPLDVCDIESWHILGEWVESLGRHASIVPPHTTIPPTGHPAGGREPARHRPVGQSGPGPGTSTRRTVRVAATG</sequence>
<proteinExistence type="predicted"/>
<evidence type="ECO:0000256" key="1">
    <source>
        <dbReference type="SAM" id="MobiDB-lite"/>
    </source>
</evidence>
<dbReference type="EMBL" id="CADCUD010000194">
    <property type="protein sequence ID" value="CAA9354540.1"/>
    <property type="molecule type" value="Genomic_DNA"/>
</dbReference>
<reference evidence="2" key="1">
    <citation type="submission" date="2020-02" db="EMBL/GenBank/DDBJ databases">
        <authorList>
            <person name="Meier V. D."/>
        </authorList>
    </citation>
    <scope>NUCLEOTIDE SEQUENCE</scope>
    <source>
        <strain evidence="2">AVDCRST_MAG46</strain>
    </source>
</reference>
<feature type="region of interest" description="Disordered" evidence="1">
    <location>
        <begin position="163"/>
        <end position="203"/>
    </location>
</feature>
<organism evidence="2">
    <name type="scientific">uncultured Nocardioidaceae bacterium</name>
    <dbReference type="NCBI Taxonomy" id="253824"/>
    <lineage>
        <taxon>Bacteria</taxon>
        <taxon>Bacillati</taxon>
        <taxon>Actinomycetota</taxon>
        <taxon>Actinomycetes</taxon>
        <taxon>Propionibacteriales</taxon>
        <taxon>Nocardioidaceae</taxon>
        <taxon>environmental samples</taxon>
    </lineage>
</organism>
<dbReference type="AlphaFoldDB" id="A0A6J4MAH4"/>
<accession>A0A6J4MAH4</accession>
<feature type="region of interest" description="Disordered" evidence="1">
    <location>
        <begin position="41"/>
        <end position="66"/>
    </location>
</feature>
<protein>
    <submittedName>
        <fullName evidence="2">Uncharacterized protein</fullName>
    </submittedName>
</protein>